<accession>A0ABW6K1H0</accession>
<feature type="domain" description="Ribosomal RNA large subunit methyltransferase K/L-like methyltransferase" evidence="1">
    <location>
        <begin position="134"/>
        <end position="234"/>
    </location>
</feature>
<keyword evidence="2" id="KW-0489">Methyltransferase</keyword>
<protein>
    <submittedName>
        <fullName evidence="2">TRM11 family SAM-dependent methyltransferase</fullName>
    </submittedName>
</protein>
<dbReference type="GO" id="GO:0008168">
    <property type="term" value="F:methyltransferase activity"/>
    <property type="evidence" value="ECO:0007669"/>
    <property type="project" value="UniProtKB-KW"/>
</dbReference>
<keyword evidence="2" id="KW-0808">Transferase</keyword>
<dbReference type="SUPFAM" id="SSF53335">
    <property type="entry name" value="S-adenosyl-L-methionine-dependent methyltransferases"/>
    <property type="match status" value="1"/>
</dbReference>
<reference evidence="2 3" key="1">
    <citation type="submission" date="2024-08" db="EMBL/GenBank/DDBJ databases">
        <title>Two novel Cytobacillus novel species.</title>
        <authorList>
            <person name="Liu G."/>
        </authorList>
    </citation>
    <scope>NUCLEOTIDE SEQUENCE [LARGE SCALE GENOMIC DNA]</scope>
    <source>
        <strain evidence="2 3">FJAT-53684</strain>
    </source>
</reference>
<dbReference type="EMBL" id="JBIACJ010000007">
    <property type="protein sequence ID" value="MFE8697432.1"/>
    <property type="molecule type" value="Genomic_DNA"/>
</dbReference>
<evidence type="ECO:0000313" key="3">
    <source>
        <dbReference type="Proteomes" id="UP001601058"/>
    </source>
</evidence>
<organism evidence="2 3">
    <name type="scientific">Cytobacillus mangrovibacter</name>
    <dbReference type="NCBI Taxonomy" id="3299024"/>
    <lineage>
        <taxon>Bacteria</taxon>
        <taxon>Bacillati</taxon>
        <taxon>Bacillota</taxon>
        <taxon>Bacilli</taxon>
        <taxon>Bacillales</taxon>
        <taxon>Bacillaceae</taxon>
        <taxon>Cytobacillus</taxon>
    </lineage>
</organism>
<dbReference type="PANTHER" id="PTHR14911:SF13">
    <property type="entry name" value="TRNA (GUANINE(6)-N2)-METHYLTRANSFERASE THUMP3"/>
    <property type="match status" value="1"/>
</dbReference>
<name>A0ABW6K1H0_9BACI</name>
<dbReference type="RefSeq" id="WP_389221191.1">
    <property type="nucleotide sequence ID" value="NZ_JBIACJ010000007.1"/>
</dbReference>
<keyword evidence="3" id="KW-1185">Reference proteome</keyword>
<dbReference type="CDD" id="cd02440">
    <property type="entry name" value="AdoMet_MTases"/>
    <property type="match status" value="1"/>
</dbReference>
<dbReference type="Gene3D" id="3.40.50.150">
    <property type="entry name" value="Vaccinia Virus protein VP39"/>
    <property type="match status" value="1"/>
</dbReference>
<proteinExistence type="predicted"/>
<dbReference type="InterPro" id="IPR029063">
    <property type="entry name" value="SAM-dependent_MTases_sf"/>
</dbReference>
<dbReference type="Proteomes" id="UP001601058">
    <property type="component" value="Unassembled WGS sequence"/>
</dbReference>
<sequence>MRSLFGIQPESNILKSSIQVDSSRSPFIKERIEVIYEGDNISEILEQVEQLHLNESTFKVIFVKINDLEADNKIEYDERRKIERDIGWRINGEADVRHPDLVFGIVTIEGRWYFGKYQKNKAVWLDHVKKPRSFSTSLSTRVARAVVNIAAPNPEGLQVIDPCCGIGTVLVEALSMGIDIVGRDINPLVVMGSRENIAHFGFQGEVNIGPISEVTKNYDVAIIDLPYNLYTHATPEEQFSIIKHARRFAKKVVIVTIETIDHMIEEAGFEIQDRCVANKGLFSRQILVCV</sequence>
<evidence type="ECO:0000313" key="2">
    <source>
        <dbReference type="EMBL" id="MFE8697432.1"/>
    </source>
</evidence>
<dbReference type="GO" id="GO:0032259">
    <property type="term" value="P:methylation"/>
    <property type="evidence" value="ECO:0007669"/>
    <property type="project" value="UniProtKB-KW"/>
</dbReference>
<comment type="caution">
    <text evidence="2">The sequence shown here is derived from an EMBL/GenBank/DDBJ whole genome shotgun (WGS) entry which is preliminary data.</text>
</comment>
<gene>
    <name evidence="2" type="ORF">ACFYKT_13900</name>
</gene>
<evidence type="ECO:0000259" key="1">
    <source>
        <dbReference type="Pfam" id="PF01170"/>
    </source>
</evidence>
<dbReference type="PANTHER" id="PTHR14911">
    <property type="entry name" value="THUMP DOMAIN-CONTAINING"/>
    <property type="match status" value="1"/>
</dbReference>
<dbReference type="InterPro" id="IPR000241">
    <property type="entry name" value="RlmKL-like_Mtase"/>
</dbReference>
<dbReference type="Pfam" id="PF01170">
    <property type="entry name" value="UPF0020"/>
    <property type="match status" value="1"/>
</dbReference>